<accession>A0ABR4FPS3</accession>
<protein>
    <submittedName>
        <fullName evidence="2">Uncharacterized protein</fullName>
    </submittedName>
</protein>
<feature type="region of interest" description="Disordered" evidence="1">
    <location>
        <begin position="1"/>
        <end position="101"/>
    </location>
</feature>
<organism evidence="2 3">
    <name type="scientific">Aspergillus keveii</name>
    <dbReference type="NCBI Taxonomy" id="714993"/>
    <lineage>
        <taxon>Eukaryota</taxon>
        <taxon>Fungi</taxon>
        <taxon>Dikarya</taxon>
        <taxon>Ascomycota</taxon>
        <taxon>Pezizomycotina</taxon>
        <taxon>Eurotiomycetes</taxon>
        <taxon>Eurotiomycetidae</taxon>
        <taxon>Eurotiales</taxon>
        <taxon>Aspergillaceae</taxon>
        <taxon>Aspergillus</taxon>
        <taxon>Aspergillus subgen. Nidulantes</taxon>
    </lineage>
</organism>
<dbReference type="Proteomes" id="UP001610563">
    <property type="component" value="Unassembled WGS sequence"/>
</dbReference>
<evidence type="ECO:0000313" key="3">
    <source>
        <dbReference type="Proteomes" id="UP001610563"/>
    </source>
</evidence>
<reference evidence="2 3" key="1">
    <citation type="submission" date="2024-07" db="EMBL/GenBank/DDBJ databases">
        <title>Section-level genome sequencing and comparative genomics of Aspergillus sections Usti and Cavernicolus.</title>
        <authorList>
            <consortium name="Lawrence Berkeley National Laboratory"/>
            <person name="Nybo J.L."/>
            <person name="Vesth T.C."/>
            <person name="Theobald S."/>
            <person name="Frisvad J.C."/>
            <person name="Larsen T.O."/>
            <person name="Kjaerboelling I."/>
            <person name="Rothschild-Mancinelli K."/>
            <person name="Lyhne E.K."/>
            <person name="Kogle M.E."/>
            <person name="Barry K."/>
            <person name="Clum A."/>
            <person name="Na H."/>
            <person name="Ledsgaard L."/>
            <person name="Lin J."/>
            <person name="Lipzen A."/>
            <person name="Kuo A."/>
            <person name="Riley R."/>
            <person name="Mondo S."/>
            <person name="Labutti K."/>
            <person name="Haridas S."/>
            <person name="Pangalinan J."/>
            <person name="Salamov A.A."/>
            <person name="Simmons B.A."/>
            <person name="Magnuson J.K."/>
            <person name="Chen J."/>
            <person name="Drula E."/>
            <person name="Henrissat B."/>
            <person name="Wiebenga A."/>
            <person name="Lubbers R.J."/>
            <person name="Gomes A.C."/>
            <person name="Makela M.R."/>
            <person name="Stajich J."/>
            <person name="Grigoriev I.V."/>
            <person name="Mortensen U.H."/>
            <person name="De Vries R.P."/>
            <person name="Baker S.E."/>
            <person name="Andersen M.R."/>
        </authorList>
    </citation>
    <scope>NUCLEOTIDE SEQUENCE [LARGE SCALE GENOMIC DNA]</scope>
    <source>
        <strain evidence="2 3">CBS 209.92</strain>
    </source>
</reference>
<name>A0ABR4FPS3_9EURO</name>
<dbReference type="EMBL" id="JBFTWV010000150">
    <property type="protein sequence ID" value="KAL2785246.1"/>
    <property type="molecule type" value="Genomic_DNA"/>
</dbReference>
<proteinExistence type="predicted"/>
<evidence type="ECO:0000256" key="1">
    <source>
        <dbReference type="SAM" id="MobiDB-lite"/>
    </source>
</evidence>
<gene>
    <name evidence="2" type="ORF">BJX66DRAFT_65696</name>
</gene>
<feature type="compositionally biased region" description="Basic and acidic residues" evidence="1">
    <location>
        <begin position="31"/>
        <end position="55"/>
    </location>
</feature>
<sequence length="493" mass="55152">MRQQGRKTSKADRPPKPVVLSWRVKAATGRESSKPASEETPTEWHDQDGKASSKPDRRRKPPVLSWRITAAPGKHSKKTVPDDSPSEYDEEQSAESWPDGLRRQKSASNAVACSAIWEITASLDPLCQLPCVLGLEDRYLLHCYLLQVPSRVYGTRPGTIYSAVRDVSFPVALGSRLTTWWMLIAADALFANISVGDRQLSVMSRKHRIYRYFSTLLDESGGRVTDEILGGIIMGAVTEARLSDSTAWNAHIQGFESAIRDRGGLRASLVACGFPALRFSHLMPYLMCGPGSLHDIEEDNSNEEFEQFTRFWTLQMCCRGFSTSPEDVSPEAGLPQMASIIVGLGSSLLRTPLAFYLEVDDRRIVHYADESSSFLSIFLITLTLWKASESLHTMQLFIQRLQMVLEGSCAFDENGMPMLTLQGLMFAVIKGIQDIQAQINSMSEESELWPILHGVDALRVYRSMRSYKARRSARALLLRILLGENPTVRQGRM</sequence>
<evidence type="ECO:0000313" key="2">
    <source>
        <dbReference type="EMBL" id="KAL2785246.1"/>
    </source>
</evidence>
<comment type="caution">
    <text evidence="2">The sequence shown here is derived from an EMBL/GenBank/DDBJ whole genome shotgun (WGS) entry which is preliminary data.</text>
</comment>
<feature type="compositionally biased region" description="Acidic residues" evidence="1">
    <location>
        <begin position="84"/>
        <end position="93"/>
    </location>
</feature>
<keyword evidence="3" id="KW-1185">Reference proteome</keyword>